<feature type="region of interest" description="Disordered" evidence="2">
    <location>
        <begin position="281"/>
        <end position="343"/>
    </location>
</feature>
<dbReference type="FunFam" id="1.25.40.540:FF:000003">
    <property type="entry name" value="Immunoglobulin (CD79A)-binding protein 1"/>
    <property type="match status" value="1"/>
</dbReference>
<dbReference type="GO" id="GO:0051721">
    <property type="term" value="F:protein phosphatase 2A binding"/>
    <property type="evidence" value="ECO:0007669"/>
    <property type="project" value="TreeGrafter"/>
</dbReference>
<feature type="compositionally biased region" description="Basic and acidic residues" evidence="2">
    <location>
        <begin position="296"/>
        <end position="310"/>
    </location>
</feature>
<evidence type="ECO:0008006" key="5">
    <source>
        <dbReference type="Google" id="ProtNLM"/>
    </source>
</evidence>
<protein>
    <recommendedName>
        <fullName evidence="5">Immunoglobulin-binding protein 1</fullName>
    </recommendedName>
</protein>
<dbReference type="InterPro" id="IPR038511">
    <property type="entry name" value="TAP42/TAP46-like_sf"/>
</dbReference>
<dbReference type="GeneID" id="119720797"/>
<evidence type="ECO:0000256" key="1">
    <source>
        <dbReference type="ARBA" id="ARBA00034730"/>
    </source>
</evidence>
<reference evidence="3" key="1">
    <citation type="submission" date="2022-11" db="UniProtKB">
        <authorList>
            <consortium name="EnsemblMetazoa"/>
        </authorList>
    </citation>
    <scope>IDENTIFICATION</scope>
</reference>
<name>A0A913Z6D4_PATMI</name>
<dbReference type="Gene3D" id="1.25.40.540">
    <property type="entry name" value="TAP42-like family"/>
    <property type="match status" value="1"/>
</dbReference>
<evidence type="ECO:0000313" key="4">
    <source>
        <dbReference type="Proteomes" id="UP000887568"/>
    </source>
</evidence>
<feature type="compositionally biased region" description="Polar residues" evidence="2">
    <location>
        <begin position="286"/>
        <end position="295"/>
    </location>
</feature>
<accession>A0A913Z6D4</accession>
<comment type="similarity">
    <text evidence="1">Belongs to the IGBP1/TAP42 family.</text>
</comment>
<dbReference type="Pfam" id="PF04177">
    <property type="entry name" value="TAP42"/>
    <property type="match status" value="1"/>
</dbReference>
<dbReference type="PANTHER" id="PTHR10933">
    <property type="entry name" value="IMMUNOGLOBULIN-BINDING PROTEIN 1"/>
    <property type="match status" value="1"/>
</dbReference>
<feature type="region of interest" description="Disordered" evidence="2">
    <location>
        <begin position="219"/>
        <end position="247"/>
    </location>
</feature>
<evidence type="ECO:0000256" key="2">
    <source>
        <dbReference type="SAM" id="MobiDB-lite"/>
    </source>
</evidence>
<dbReference type="GO" id="GO:0005829">
    <property type="term" value="C:cytosol"/>
    <property type="evidence" value="ECO:0007669"/>
    <property type="project" value="TreeGrafter"/>
</dbReference>
<dbReference type="PANTHER" id="PTHR10933:SF9">
    <property type="entry name" value="IMMUNOGLOBULIN-BINDING PROTEIN 1"/>
    <property type="match status" value="1"/>
</dbReference>
<organism evidence="3 4">
    <name type="scientific">Patiria miniata</name>
    <name type="common">Bat star</name>
    <name type="synonym">Asterina miniata</name>
    <dbReference type="NCBI Taxonomy" id="46514"/>
    <lineage>
        <taxon>Eukaryota</taxon>
        <taxon>Metazoa</taxon>
        <taxon>Echinodermata</taxon>
        <taxon>Eleutherozoa</taxon>
        <taxon>Asterozoa</taxon>
        <taxon>Asteroidea</taxon>
        <taxon>Valvatacea</taxon>
        <taxon>Valvatida</taxon>
        <taxon>Asterinidae</taxon>
        <taxon>Patiria</taxon>
    </lineage>
</organism>
<proteinExistence type="inferred from homology"/>
<evidence type="ECO:0000313" key="3">
    <source>
        <dbReference type="EnsemblMetazoa" id="XP_038046571.1"/>
    </source>
</evidence>
<feature type="region of interest" description="Disordered" evidence="2">
    <location>
        <begin position="125"/>
        <end position="151"/>
    </location>
</feature>
<dbReference type="InterPro" id="IPR007304">
    <property type="entry name" value="TAP46-like"/>
</dbReference>
<sequence length="343" mass="39577">MAEKADDVSDAPKLSEIFEDSWRIQQELEISDEPTNSKSYQDALHKAIKMSEQATVMVSQLNLFSSNEELEELPTTDIRYLLLPALLGSLTLKLTGEDRLAVVERSKTYFKDFLRRCRQYGVTEEEIPEDQEARSQPPSGRPDLRAMQANREDKIRRYKQAKEMERKMQALGTPSQMKDKPEDVQREFYILSLKKWVSTALEELAGVQQEMEILQHMAKMKSRQKEQGANAEPKPPKEKPRQPMKPFILTRDAIQAQVFGAGYPSVPTMTLEEFYQKEIAEGKILPNSQNPTPASQREEAERREREKEEAVDRDDPEALRKARELDEFKDTHKRGCGNRENMG</sequence>
<feature type="compositionally biased region" description="Basic and acidic residues" evidence="2">
    <location>
        <begin position="316"/>
        <end position="330"/>
    </location>
</feature>
<dbReference type="OrthoDB" id="10261753at2759"/>
<keyword evidence="4" id="KW-1185">Reference proteome</keyword>
<dbReference type="EnsemblMetazoa" id="XM_038190643.1">
    <property type="protein sequence ID" value="XP_038046571.1"/>
    <property type="gene ID" value="LOC119720797"/>
</dbReference>
<dbReference type="Proteomes" id="UP000887568">
    <property type="component" value="Unplaced"/>
</dbReference>
<dbReference type="GO" id="GO:0035303">
    <property type="term" value="P:regulation of dephosphorylation"/>
    <property type="evidence" value="ECO:0007669"/>
    <property type="project" value="TreeGrafter"/>
</dbReference>
<dbReference type="AlphaFoldDB" id="A0A913Z6D4"/>
<dbReference type="RefSeq" id="XP_038046571.1">
    <property type="nucleotide sequence ID" value="XM_038190643.1"/>
</dbReference>
<dbReference type="OMA" id="KDTHPWG"/>
<dbReference type="GO" id="GO:0009966">
    <property type="term" value="P:regulation of signal transduction"/>
    <property type="evidence" value="ECO:0007669"/>
    <property type="project" value="InterPro"/>
</dbReference>